<gene>
    <name evidence="2" type="ORF">LWC34_41295</name>
</gene>
<keyword evidence="3" id="KW-1185">Reference proteome</keyword>
<dbReference type="RefSeq" id="WP_233730649.1">
    <property type="nucleotide sequence ID" value="NZ_JAJVCN010000003.1"/>
</dbReference>
<evidence type="ECO:0000256" key="1">
    <source>
        <dbReference type="SAM" id="MobiDB-lite"/>
    </source>
</evidence>
<comment type="caution">
    <text evidence="2">The sequence shown here is derived from an EMBL/GenBank/DDBJ whole genome shotgun (WGS) entry which is preliminary data.</text>
</comment>
<reference evidence="2 3" key="1">
    <citation type="submission" date="2021-12" db="EMBL/GenBank/DDBJ databases">
        <title>Genome sequence of Kibdelosporangium philippinense ATCC 49844.</title>
        <authorList>
            <person name="Fedorov E.A."/>
            <person name="Omeragic M."/>
            <person name="Shalygina K.F."/>
            <person name="Maclea K.S."/>
        </authorList>
    </citation>
    <scope>NUCLEOTIDE SEQUENCE [LARGE SCALE GENOMIC DNA]</scope>
    <source>
        <strain evidence="2 3">ATCC 49844</strain>
    </source>
</reference>
<organism evidence="2 3">
    <name type="scientific">Kibdelosporangium philippinense</name>
    <dbReference type="NCBI Taxonomy" id="211113"/>
    <lineage>
        <taxon>Bacteria</taxon>
        <taxon>Bacillati</taxon>
        <taxon>Actinomycetota</taxon>
        <taxon>Actinomycetes</taxon>
        <taxon>Pseudonocardiales</taxon>
        <taxon>Pseudonocardiaceae</taxon>
        <taxon>Kibdelosporangium</taxon>
    </lineage>
</organism>
<evidence type="ECO:0000313" key="3">
    <source>
        <dbReference type="Proteomes" id="UP001521150"/>
    </source>
</evidence>
<feature type="region of interest" description="Disordered" evidence="1">
    <location>
        <begin position="45"/>
        <end position="94"/>
    </location>
</feature>
<accession>A0ABS8ZTR6</accession>
<name>A0ABS8ZTR6_9PSEU</name>
<protein>
    <submittedName>
        <fullName evidence="2">Uncharacterized protein</fullName>
    </submittedName>
</protein>
<sequence>MTAGLPPYRRLAAGRAWCGPSPAGSPQLQQAIQEDVRKLGERWARCSSRRRPNPRNLEPAVPEPAASGRADLRAEPANPSVLRSRGPAREAADP</sequence>
<evidence type="ECO:0000313" key="2">
    <source>
        <dbReference type="EMBL" id="MCE7009207.1"/>
    </source>
</evidence>
<dbReference type="EMBL" id="JAJVCN010000003">
    <property type="protein sequence ID" value="MCE7009207.1"/>
    <property type="molecule type" value="Genomic_DNA"/>
</dbReference>
<dbReference type="Proteomes" id="UP001521150">
    <property type="component" value="Unassembled WGS sequence"/>
</dbReference>
<proteinExistence type="predicted"/>